<keyword evidence="13" id="KW-0934">Plastid</keyword>
<dbReference type="PRINTS" id="PR00344">
    <property type="entry name" value="BCTRLSENSOR"/>
</dbReference>
<keyword evidence="4" id="KW-0597">Phosphoprotein</keyword>
<dbReference type="GeneID" id="37624154"/>
<dbReference type="EMBL" id="MH396016">
    <property type="protein sequence ID" value="AXI97475.1"/>
    <property type="molecule type" value="Genomic_DNA"/>
</dbReference>
<dbReference type="Gene3D" id="6.10.340.10">
    <property type="match status" value="1"/>
</dbReference>
<dbReference type="GO" id="GO:0000155">
    <property type="term" value="F:phosphorelay sensor kinase activity"/>
    <property type="evidence" value="ECO:0007669"/>
    <property type="project" value="InterPro"/>
</dbReference>
<geneLocation type="chloroplast" evidence="13"/>
<dbReference type="InterPro" id="IPR003661">
    <property type="entry name" value="HisK_dim/P_dom"/>
</dbReference>
<dbReference type="Pfam" id="PF00989">
    <property type="entry name" value="PAS"/>
    <property type="match status" value="1"/>
</dbReference>
<evidence type="ECO:0000256" key="9">
    <source>
        <dbReference type="SAM" id="Phobius"/>
    </source>
</evidence>
<keyword evidence="6" id="KW-0418">Kinase</keyword>
<keyword evidence="13" id="KW-0150">Chloroplast</keyword>
<dbReference type="SUPFAM" id="SSF47384">
    <property type="entry name" value="Homodimeric domain of signal transducing histidine kinase"/>
    <property type="match status" value="1"/>
</dbReference>
<dbReference type="InterPro" id="IPR035965">
    <property type="entry name" value="PAS-like_dom_sf"/>
</dbReference>
<comment type="catalytic activity">
    <reaction evidence="1">
        <text>ATP + protein L-histidine = ADP + protein N-phospho-L-histidine.</text>
        <dbReference type="EC" id="2.7.13.3"/>
    </reaction>
</comment>
<dbReference type="InterPro" id="IPR013767">
    <property type="entry name" value="PAS_fold"/>
</dbReference>
<dbReference type="InterPro" id="IPR003660">
    <property type="entry name" value="HAMP_dom"/>
</dbReference>
<gene>
    <name evidence="13" type="primary">dfr</name>
</gene>
<evidence type="ECO:0000259" key="12">
    <source>
        <dbReference type="PROSITE" id="PS50885"/>
    </source>
</evidence>
<dbReference type="SMART" id="SM00387">
    <property type="entry name" value="HATPase_c"/>
    <property type="match status" value="1"/>
</dbReference>
<keyword evidence="9" id="KW-0812">Transmembrane</keyword>
<evidence type="ECO:0000259" key="11">
    <source>
        <dbReference type="PROSITE" id="PS50112"/>
    </source>
</evidence>
<evidence type="ECO:0000259" key="10">
    <source>
        <dbReference type="PROSITE" id="PS50109"/>
    </source>
</evidence>
<feature type="transmembrane region" description="Helical" evidence="9">
    <location>
        <begin position="175"/>
        <end position="193"/>
    </location>
</feature>
<dbReference type="InterPro" id="IPR036890">
    <property type="entry name" value="HATPase_C_sf"/>
</dbReference>
<feature type="transmembrane region" description="Helical" evidence="9">
    <location>
        <begin position="12"/>
        <end position="35"/>
    </location>
</feature>
<dbReference type="PANTHER" id="PTHR43711">
    <property type="entry name" value="TWO-COMPONENT HISTIDINE KINASE"/>
    <property type="match status" value="1"/>
</dbReference>
<dbReference type="Pfam" id="PF02518">
    <property type="entry name" value="HATPase_c"/>
    <property type="match status" value="1"/>
</dbReference>
<dbReference type="Pfam" id="PF00672">
    <property type="entry name" value="HAMP"/>
    <property type="match status" value="1"/>
</dbReference>
<dbReference type="CDD" id="cd00082">
    <property type="entry name" value="HisKA"/>
    <property type="match status" value="1"/>
</dbReference>
<keyword evidence="7" id="KW-0902">Two-component regulatory system</keyword>
<evidence type="ECO:0000256" key="7">
    <source>
        <dbReference type="ARBA" id="ARBA00023012"/>
    </source>
</evidence>
<dbReference type="PROSITE" id="PS50112">
    <property type="entry name" value="PAS"/>
    <property type="match status" value="1"/>
</dbReference>
<dbReference type="PANTHER" id="PTHR43711:SF13">
    <property type="entry name" value="DRUG SENSORY PROTEIN A"/>
    <property type="match status" value="1"/>
</dbReference>
<dbReference type="Gene3D" id="1.10.287.130">
    <property type="match status" value="1"/>
</dbReference>
<evidence type="ECO:0000256" key="1">
    <source>
        <dbReference type="ARBA" id="ARBA00000085"/>
    </source>
</evidence>
<dbReference type="Gene3D" id="3.30.450.20">
    <property type="entry name" value="PAS domain"/>
    <property type="match status" value="1"/>
</dbReference>
<comment type="subcellular location">
    <subcellularLocation>
        <location evidence="2">Plastid</location>
        <location evidence="2">Chloroplast membrane</location>
        <topology evidence="2">Multi-pass membrane protein</topology>
    </subcellularLocation>
</comment>
<reference evidence="13" key="1">
    <citation type="submission" date="2018-05" db="EMBL/GenBank/DDBJ databases">
        <title>Organellar genomes of Gracilariaceae.</title>
        <authorList>
            <person name="Iha C."/>
            <person name="Oliveira M.C."/>
        </authorList>
    </citation>
    <scope>NUCLEOTIDE SEQUENCE</scope>
</reference>
<feature type="domain" description="HAMP" evidence="12">
    <location>
        <begin position="202"/>
        <end position="248"/>
    </location>
</feature>
<dbReference type="InterPro" id="IPR004358">
    <property type="entry name" value="Sig_transdc_His_kin-like_C"/>
</dbReference>
<dbReference type="EC" id="2.7.13.3" evidence="3"/>
<dbReference type="InterPro" id="IPR005467">
    <property type="entry name" value="His_kinase_dom"/>
</dbReference>
<protein>
    <recommendedName>
        <fullName evidence="8">Uncharacterized sensor-like histidine kinase ycf26</fullName>
        <ecNumber evidence="3">2.7.13.3</ecNumber>
    </recommendedName>
</protein>
<feature type="domain" description="PAS" evidence="11">
    <location>
        <begin position="257"/>
        <end position="327"/>
    </location>
</feature>
<proteinExistence type="predicted"/>
<dbReference type="InterPro" id="IPR003594">
    <property type="entry name" value="HATPase_dom"/>
</dbReference>
<keyword evidence="5" id="KW-0808">Transferase</keyword>
<dbReference type="PROSITE" id="PS50885">
    <property type="entry name" value="HAMP"/>
    <property type="match status" value="1"/>
</dbReference>
<dbReference type="Pfam" id="PF00512">
    <property type="entry name" value="HisKA"/>
    <property type="match status" value="1"/>
</dbReference>
<evidence type="ECO:0000256" key="8">
    <source>
        <dbReference type="ARBA" id="ARBA00069102"/>
    </source>
</evidence>
<name>A0A345UAI9_9FLOR</name>
<evidence type="ECO:0000256" key="2">
    <source>
        <dbReference type="ARBA" id="ARBA00004508"/>
    </source>
</evidence>
<dbReference type="SMART" id="SM00304">
    <property type="entry name" value="HAMP"/>
    <property type="match status" value="1"/>
</dbReference>
<dbReference type="GO" id="GO:0006355">
    <property type="term" value="P:regulation of DNA-templated transcription"/>
    <property type="evidence" value="ECO:0007669"/>
    <property type="project" value="InterPro"/>
</dbReference>
<evidence type="ECO:0000313" key="13">
    <source>
        <dbReference type="EMBL" id="AXI97475.1"/>
    </source>
</evidence>
<evidence type="ECO:0000256" key="4">
    <source>
        <dbReference type="ARBA" id="ARBA00022553"/>
    </source>
</evidence>
<dbReference type="RefSeq" id="YP_009511598.1">
    <property type="nucleotide sequence ID" value="NC_039145.1"/>
</dbReference>
<organism evidence="13">
    <name type="scientific">Melanthalia intermedia</name>
    <dbReference type="NCBI Taxonomy" id="172989"/>
    <lineage>
        <taxon>Eukaryota</taxon>
        <taxon>Rhodophyta</taxon>
        <taxon>Florideophyceae</taxon>
        <taxon>Rhodymeniophycidae</taxon>
        <taxon>Gracilariales</taxon>
        <taxon>Gracilariaceae</taxon>
        <taxon>Melanthalia</taxon>
    </lineage>
</organism>
<accession>A0A345UAI9</accession>
<dbReference type="FunFam" id="1.10.287.130:FF:000001">
    <property type="entry name" value="Two-component sensor histidine kinase"/>
    <property type="match status" value="1"/>
</dbReference>
<dbReference type="SUPFAM" id="SSF55874">
    <property type="entry name" value="ATPase domain of HSP90 chaperone/DNA topoisomerase II/histidine kinase"/>
    <property type="match status" value="1"/>
</dbReference>
<dbReference type="GO" id="GO:0031969">
    <property type="term" value="C:chloroplast membrane"/>
    <property type="evidence" value="ECO:0007669"/>
    <property type="project" value="UniProtKB-SubCell"/>
</dbReference>
<dbReference type="SMART" id="SM00388">
    <property type="entry name" value="HisKA"/>
    <property type="match status" value="1"/>
</dbReference>
<dbReference type="InterPro" id="IPR036097">
    <property type="entry name" value="HisK_dim/P_sf"/>
</dbReference>
<dbReference type="SMART" id="SM00091">
    <property type="entry name" value="PAS"/>
    <property type="match status" value="1"/>
</dbReference>
<evidence type="ECO:0000256" key="3">
    <source>
        <dbReference type="ARBA" id="ARBA00012438"/>
    </source>
</evidence>
<dbReference type="InterPro" id="IPR050736">
    <property type="entry name" value="Sensor_HK_Regulatory"/>
</dbReference>
<evidence type="ECO:0000256" key="5">
    <source>
        <dbReference type="ARBA" id="ARBA00022679"/>
    </source>
</evidence>
<dbReference type="SUPFAM" id="SSF55785">
    <property type="entry name" value="PYP-like sensor domain (PAS domain)"/>
    <property type="match status" value="1"/>
</dbReference>
<dbReference type="SUPFAM" id="SSF158472">
    <property type="entry name" value="HAMP domain-like"/>
    <property type="match status" value="1"/>
</dbReference>
<dbReference type="CDD" id="cd00130">
    <property type="entry name" value="PAS"/>
    <property type="match status" value="1"/>
</dbReference>
<dbReference type="Gene3D" id="3.30.565.10">
    <property type="entry name" value="Histidine kinase-like ATPase, C-terminal domain"/>
    <property type="match status" value="1"/>
</dbReference>
<sequence>MSISSKTRLMILVTLVISVTASVLAFRYSTILYLYSVIANKHFYKDLASVFALNILDFAQLSDQKELMNFIEKVYLNTSAVRYVLFFDKNCYFFFGLPASNMKMQSVLQLYERLLYLENQEFFLDISLTNFNKPLNGSIVDVVIPLDIQGKSLGILNLGIDSGLVFFSHKFIRDLTVFVFVLVWFVSAVSFMFNASAANESINQLLSSIHSIASGNFNQRVSYFTSAEFETLAFSFNQMSEKLQSYEKKNADQLILEKSKLETIASIITDGVILIDTELRIVFVNKTAQKAFNWLNLDLIGDYICTYLPAHINEALLPVLNKMIKSNYLDQDMSYTQEMFINIDYSSKKTCRFLLTTVLDRAIQVLAGIVVVIQDISREAKLNDAKNQFISNISHELRTPLCNIGSFLETLLDYNDTLSCEQKKHFLTTANNEAKRLSSLVNDILDLSRLESEYDYSLTNVDLDQILSTIVNTSQIIACKNSIELIVELDPDIRLVMGHESSLFQVIANLVSNALKFSLYYGKIVLRVYKLIYSNASSTNSIDNSRFIRIEILDEGIGIAEEDQKAIFDRFVRIENNVHTLEGTGLGLSIVKNILNKHKTMVIVQSQLKVGTSMWFDLKQVE</sequence>
<keyword evidence="9" id="KW-0472">Membrane</keyword>
<dbReference type="InterPro" id="IPR000014">
    <property type="entry name" value="PAS"/>
</dbReference>
<dbReference type="CDD" id="cd06225">
    <property type="entry name" value="HAMP"/>
    <property type="match status" value="1"/>
</dbReference>
<feature type="domain" description="Histidine kinase" evidence="10">
    <location>
        <begin position="392"/>
        <end position="622"/>
    </location>
</feature>
<evidence type="ECO:0000256" key="6">
    <source>
        <dbReference type="ARBA" id="ARBA00022777"/>
    </source>
</evidence>
<keyword evidence="9" id="KW-1133">Transmembrane helix</keyword>
<dbReference type="AlphaFoldDB" id="A0A345UAI9"/>
<dbReference type="PROSITE" id="PS50109">
    <property type="entry name" value="HIS_KIN"/>
    <property type="match status" value="1"/>
</dbReference>